<dbReference type="AlphaFoldDB" id="A0A7G5XFV4"/>
<dbReference type="PRINTS" id="PR00598">
    <property type="entry name" value="HTHMARR"/>
</dbReference>
<dbReference type="GO" id="GO:0006950">
    <property type="term" value="P:response to stress"/>
    <property type="evidence" value="ECO:0007669"/>
    <property type="project" value="TreeGrafter"/>
</dbReference>
<dbReference type="InterPro" id="IPR036388">
    <property type="entry name" value="WH-like_DNA-bd_sf"/>
</dbReference>
<evidence type="ECO:0000313" key="2">
    <source>
        <dbReference type="EMBL" id="QNA44357.1"/>
    </source>
</evidence>
<dbReference type="EMBL" id="CP060007">
    <property type="protein sequence ID" value="QNA44357.1"/>
    <property type="molecule type" value="Genomic_DNA"/>
</dbReference>
<dbReference type="KEGG" id="lacs:H4075_20195"/>
<dbReference type="InterPro" id="IPR036390">
    <property type="entry name" value="WH_DNA-bd_sf"/>
</dbReference>
<dbReference type="GO" id="GO:0003700">
    <property type="term" value="F:DNA-binding transcription factor activity"/>
    <property type="evidence" value="ECO:0007669"/>
    <property type="project" value="InterPro"/>
</dbReference>
<dbReference type="RefSeq" id="WP_182802619.1">
    <property type="nucleotide sequence ID" value="NZ_CP060007.1"/>
</dbReference>
<reference evidence="3" key="1">
    <citation type="submission" date="2020-08" db="EMBL/GenBank/DDBJ databases">
        <title>Lacibacter sp. S13-6-6 genome sequencing.</title>
        <authorList>
            <person name="Jin L."/>
        </authorList>
    </citation>
    <scope>NUCLEOTIDE SEQUENCE [LARGE SCALE GENOMIC DNA]</scope>
    <source>
        <strain evidence="3">S13-6-6</strain>
    </source>
</reference>
<protein>
    <submittedName>
        <fullName evidence="2">MarR family transcriptional regulator</fullName>
    </submittedName>
</protein>
<dbReference type="SMART" id="SM00347">
    <property type="entry name" value="HTH_MARR"/>
    <property type="match status" value="1"/>
</dbReference>
<keyword evidence="3" id="KW-1185">Reference proteome</keyword>
<gene>
    <name evidence="2" type="ORF">H4075_20195</name>
</gene>
<feature type="domain" description="HTH marR-type" evidence="1">
    <location>
        <begin position="1"/>
        <end position="149"/>
    </location>
</feature>
<dbReference type="Gene3D" id="1.10.10.10">
    <property type="entry name" value="Winged helix-like DNA-binding domain superfamily/Winged helix DNA-binding domain"/>
    <property type="match status" value="1"/>
</dbReference>
<evidence type="ECO:0000313" key="3">
    <source>
        <dbReference type="Proteomes" id="UP000515344"/>
    </source>
</evidence>
<proteinExistence type="predicted"/>
<dbReference type="SUPFAM" id="SSF46785">
    <property type="entry name" value="Winged helix' DNA-binding domain"/>
    <property type="match status" value="1"/>
</dbReference>
<dbReference type="PANTHER" id="PTHR33164">
    <property type="entry name" value="TRANSCRIPTIONAL REGULATOR, MARR FAMILY"/>
    <property type="match status" value="1"/>
</dbReference>
<dbReference type="InterPro" id="IPR039422">
    <property type="entry name" value="MarR/SlyA-like"/>
</dbReference>
<organism evidence="2 3">
    <name type="scientific">Lacibacter sediminis</name>
    <dbReference type="NCBI Taxonomy" id="2760713"/>
    <lineage>
        <taxon>Bacteria</taxon>
        <taxon>Pseudomonadati</taxon>
        <taxon>Bacteroidota</taxon>
        <taxon>Chitinophagia</taxon>
        <taxon>Chitinophagales</taxon>
        <taxon>Chitinophagaceae</taxon>
        <taxon>Lacibacter</taxon>
    </lineage>
</organism>
<dbReference type="PANTHER" id="PTHR33164:SF101">
    <property type="entry name" value="TRANSCRIPTIONAL REPRESSOR MPRA"/>
    <property type="match status" value="1"/>
</dbReference>
<accession>A0A7G5XFV4</accession>
<dbReference type="Proteomes" id="UP000515344">
    <property type="component" value="Chromosome"/>
</dbReference>
<sequence>MSLETDIKQIRKFRNEHHKTVVNLIFTHNWVTEKLKEFLDQEDLTLQQFNILRILRGSDTPLSTLQIRERMLDKMSDTSRIVDRLILKNLAKKTISKKDKRLVDVIITAKGKKLLHKLDSAQSFIDGVMNNLSVEDAKQLNSLLDKVRGSD</sequence>
<evidence type="ECO:0000259" key="1">
    <source>
        <dbReference type="PROSITE" id="PS50995"/>
    </source>
</evidence>
<dbReference type="InterPro" id="IPR000835">
    <property type="entry name" value="HTH_MarR-typ"/>
</dbReference>
<name>A0A7G5XFV4_9BACT</name>
<dbReference type="PROSITE" id="PS50995">
    <property type="entry name" value="HTH_MARR_2"/>
    <property type="match status" value="1"/>
</dbReference>